<feature type="compositionally biased region" description="Basic and acidic residues" evidence="5">
    <location>
        <begin position="134"/>
        <end position="151"/>
    </location>
</feature>
<proteinExistence type="inferred from homology"/>
<evidence type="ECO:0000256" key="5">
    <source>
        <dbReference type="SAM" id="MobiDB-lite"/>
    </source>
</evidence>
<dbReference type="STRING" id="61424.A0A2T9Z485"/>
<feature type="compositionally biased region" description="Basic residues" evidence="5">
    <location>
        <begin position="540"/>
        <end position="554"/>
    </location>
</feature>
<feature type="compositionally biased region" description="Low complexity" evidence="5">
    <location>
        <begin position="17"/>
        <end position="29"/>
    </location>
</feature>
<evidence type="ECO:0000256" key="3">
    <source>
        <dbReference type="ARBA" id="ARBA00023161"/>
    </source>
</evidence>
<feature type="region of interest" description="Disordered" evidence="5">
    <location>
        <begin position="439"/>
        <end position="466"/>
    </location>
</feature>
<dbReference type="InterPro" id="IPR005120">
    <property type="entry name" value="UPF3_dom"/>
</dbReference>
<feature type="domain" description="UPF3" evidence="6">
    <location>
        <begin position="341"/>
        <end position="500"/>
    </location>
</feature>
<dbReference type="InterPro" id="IPR035979">
    <property type="entry name" value="RBD_domain_sf"/>
</dbReference>
<dbReference type="EMBL" id="MBFT01000040">
    <property type="protein sequence ID" value="PVU99361.1"/>
    <property type="molecule type" value="Genomic_DNA"/>
</dbReference>
<feature type="compositionally biased region" description="Basic and acidic residues" evidence="5">
    <location>
        <begin position="615"/>
        <end position="653"/>
    </location>
</feature>
<dbReference type="GO" id="GO:0005737">
    <property type="term" value="C:cytoplasm"/>
    <property type="evidence" value="ECO:0007669"/>
    <property type="project" value="TreeGrafter"/>
</dbReference>
<comment type="caution">
    <text evidence="7">The sequence shown here is derived from an EMBL/GenBank/DDBJ whole genome shotgun (WGS) entry which is preliminary data.</text>
</comment>
<dbReference type="Proteomes" id="UP000245699">
    <property type="component" value="Unassembled WGS sequence"/>
</dbReference>
<dbReference type="GO" id="GO:0003729">
    <property type="term" value="F:mRNA binding"/>
    <property type="evidence" value="ECO:0007669"/>
    <property type="project" value="TreeGrafter"/>
</dbReference>
<dbReference type="Gene3D" id="3.30.70.330">
    <property type="match status" value="2"/>
</dbReference>
<evidence type="ECO:0000256" key="4">
    <source>
        <dbReference type="ARBA" id="ARBA00023242"/>
    </source>
</evidence>
<feature type="compositionally biased region" description="Polar residues" evidence="5">
    <location>
        <begin position="439"/>
        <end position="461"/>
    </location>
</feature>
<feature type="compositionally biased region" description="Polar residues" evidence="5">
    <location>
        <begin position="171"/>
        <end position="186"/>
    </location>
</feature>
<feature type="compositionally biased region" description="Polar residues" evidence="5">
    <location>
        <begin position="664"/>
        <end position="679"/>
    </location>
</feature>
<feature type="compositionally biased region" description="Basic and acidic residues" evidence="5">
    <location>
        <begin position="587"/>
        <end position="600"/>
    </location>
</feature>
<dbReference type="OrthoDB" id="18087at2759"/>
<reference evidence="7 8" key="1">
    <citation type="journal article" date="2018" name="MBio">
        <title>Comparative Genomics Reveals the Core Gene Toolbox for the Fungus-Insect Symbiosis.</title>
        <authorList>
            <person name="Wang Y."/>
            <person name="Stata M."/>
            <person name="Wang W."/>
            <person name="Stajich J.E."/>
            <person name="White M.M."/>
            <person name="Moncalvo J.M."/>
        </authorList>
    </citation>
    <scope>NUCLEOTIDE SEQUENCE [LARGE SCALE GENOMIC DNA]</scope>
    <source>
        <strain evidence="7 8">AUS-77-4</strain>
    </source>
</reference>
<dbReference type="InterPro" id="IPR012677">
    <property type="entry name" value="Nucleotide-bd_a/b_plait_sf"/>
</dbReference>
<evidence type="ECO:0000313" key="8">
    <source>
        <dbReference type="Proteomes" id="UP000245699"/>
    </source>
</evidence>
<protein>
    <recommendedName>
        <fullName evidence="6">UPF3 domain-containing protein</fullName>
    </recommendedName>
</protein>
<dbReference type="CDD" id="cd12455">
    <property type="entry name" value="RRM_like_Smg4_UPF3"/>
    <property type="match status" value="1"/>
</dbReference>
<feature type="compositionally biased region" description="Basic and acidic residues" evidence="5">
    <location>
        <begin position="80"/>
        <end position="100"/>
    </location>
</feature>
<keyword evidence="8" id="KW-1185">Reference proteome</keyword>
<dbReference type="GO" id="GO:0005730">
    <property type="term" value="C:nucleolus"/>
    <property type="evidence" value="ECO:0007669"/>
    <property type="project" value="TreeGrafter"/>
</dbReference>
<feature type="region of interest" description="Disordered" evidence="5">
    <location>
        <begin position="505"/>
        <end position="689"/>
    </location>
</feature>
<gene>
    <name evidence="7" type="ORF">BB559_000789</name>
</gene>
<dbReference type="GO" id="GO:0045727">
    <property type="term" value="P:positive regulation of translation"/>
    <property type="evidence" value="ECO:0007669"/>
    <property type="project" value="TreeGrafter"/>
</dbReference>
<comment type="similarity">
    <text evidence="2">Belongs to the RENT3 family.</text>
</comment>
<dbReference type="PANTHER" id="PTHR13112:SF0">
    <property type="entry name" value="FI21285P1"/>
    <property type="match status" value="1"/>
</dbReference>
<feature type="domain" description="UPF3" evidence="6">
    <location>
        <begin position="208"/>
        <end position="241"/>
    </location>
</feature>
<name>A0A2T9Z485_9FUNG</name>
<feature type="region of interest" description="Disordered" evidence="5">
    <location>
        <begin position="1"/>
        <end position="206"/>
    </location>
</feature>
<feature type="region of interest" description="Disordered" evidence="5">
    <location>
        <begin position="262"/>
        <end position="308"/>
    </location>
</feature>
<evidence type="ECO:0000313" key="7">
    <source>
        <dbReference type="EMBL" id="PVU99361.1"/>
    </source>
</evidence>
<feature type="compositionally biased region" description="Polar residues" evidence="5">
    <location>
        <begin position="196"/>
        <end position="205"/>
    </location>
</feature>
<comment type="subcellular location">
    <subcellularLocation>
        <location evidence="1">Nucleus</location>
    </subcellularLocation>
</comment>
<dbReference type="InterPro" id="IPR039722">
    <property type="entry name" value="Upf3"/>
</dbReference>
<feature type="compositionally biased region" description="Polar residues" evidence="5">
    <location>
        <begin position="278"/>
        <end position="295"/>
    </location>
</feature>
<keyword evidence="4" id="KW-0539">Nucleus</keyword>
<dbReference type="PANTHER" id="PTHR13112">
    <property type="entry name" value="UPF3 REGULATOR OF NONSENSE TRANSCRIPTS-LIKE PROTEIN"/>
    <property type="match status" value="1"/>
</dbReference>
<sequence>MEDLSNNTKSNTIKGQSSTTGSGSHFSFSVKTTNDYLKGGTQGHRERNYRKKTKKNESDERNFKDVPDMKSKPNNQSGEPLEKRHGNKIRKENDLKKSDINETPSLGGGQSKDLKSKPKRNEFKNKQNRFGGSTDKDASSNIEKNSKEIKNVGKNKNQQKLVPTDPPTDKINVQKTESFSSTIDTSNKSKQEKVSFKNSLENSINAPRLKVVIRRLPPDLPENVFWKSIESHLPWYKKENEGENFQTSKKDILQGDTIEVNSITGTSITTPTPHTSDKPTSNVDPSSSQDNSNGSVEAKGEGPNSSLVNQENLNQINEQLPTKAIDNSLFKSENLKRLDTFPYWRLYVKGKNSKRESKISIPSRAYIGFKTPEELVQFQRSYHGHIFVSKNRIEYRSLVEIAPFQSVPVHIKGRKDNLSGTIKTDPGFLAFVKVMENASENANPDPTKSTVPLGQDTNSGNKPVDDLGVSKSVIGIDVSMTADSAQKKGESTALLDYLKSIKIKERRRGERNHPDKKQRDSKKLDEKASGKRAGRDEKRKKAGKIRGKPKAMKKRLVEENVKWEPESGKPILIAVAPTQKPQSENKLVTEPKKVTGEEKPPVVGNTQNQGSKPVRARDNSDKNKEKNRERGKNRGKNKTKENNEEKGSTEHKKTTGGRRGKYGNKSNIDTGPSKNTGEGMQQKVVIAEK</sequence>
<dbReference type="SUPFAM" id="SSF54928">
    <property type="entry name" value="RNA-binding domain, RBD"/>
    <property type="match status" value="1"/>
</dbReference>
<evidence type="ECO:0000256" key="2">
    <source>
        <dbReference type="ARBA" id="ARBA00005991"/>
    </source>
</evidence>
<dbReference type="Pfam" id="PF03467">
    <property type="entry name" value="Smg4_UPF3"/>
    <property type="match status" value="2"/>
</dbReference>
<organism evidence="7 8">
    <name type="scientific">Furculomyces boomerangus</name>
    <dbReference type="NCBI Taxonomy" id="61424"/>
    <lineage>
        <taxon>Eukaryota</taxon>
        <taxon>Fungi</taxon>
        <taxon>Fungi incertae sedis</taxon>
        <taxon>Zoopagomycota</taxon>
        <taxon>Kickxellomycotina</taxon>
        <taxon>Harpellomycetes</taxon>
        <taxon>Harpellales</taxon>
        <taxon>Harpellaceae</taxon>
        <taxon>Furculomyces</taxon>
    </lineage>
</organism>
<feature type="compositionally biased region" description="Polar residues" evidence="5">
    <location>
        <begin position="1"/>
        <end position="16"/>
    </location>
</feature>
<feature type="compositionally biased region" description="Basic and acidic residues" evidence="5">
    <location>
        <begin position="55"/>
        <end position="71"/>
    </location>
</feature>
<dbReference type="GO" id="GO:0000184">
    <property type="term" value="P:nuclear-transcribed mRNA catabolic process, nonsense-mediated decay"/>
    <property type="evidence" value="ECO:0007669"/>
    <property type="project" value="UniProtKB-KW"/>
</dbReference>
<feature type="compositionally biased region" description="Low complexity" evidence="5">
    <location>
        <begin position="262"/>
        <end position="274"/>
    </location>
</feature>
<accession>A0A2T9Z485</accession>
<keyword evidence="3" id="KW-0866">Nonsense-mediated mRNA decay</keyword>
<evidence type="ECO:0000259" key="6">
    <source>
        <dbReference type="Pfam" id="PF03467"/>
    </source>
</evidence>
<dbReference type="AlphaFoldDB" id="A0A2T9Z485"/>
<feature type="compositionally biased region" description="Basic and acidic residues" evidence="5">
    <location>
        <begin position="555"/>
        <end position="567"/>
    </location>
</feature>
<evidence type="ECO:0000256" key="1">
    <source>
        <dbReference type="ARBA" id="ARBA00004123"/>
    </source>
</evidence>
<feature type="compositionally biased region" description="Basic and acidic residues" evidence="5">
    <location>
        <begin position="507"/>
        <end position="539"/>
    </location>
</feature>
<feature type="compositionally biased region" description="Basic and acidic residues" evidence="5">
    <location>
        <begin position="112"/>
        <end position="125"/>
    </location>
</feature>